<protein>
    <recommendedName>
        <fullName evidence="3">2-oxo-4-hydroxy-4-carboxy-5-ureidoimidazoline decarboxylase</fullName>
        <ecNumber evidence="3">4.1.1.97</ecNumber>
    </recommendedName>
</protein>
<dbReference type="GO" id="GO:0019628">
    <property type="term" value="P:urate catabolic process"/>
    <property type="evidence" value="ECO:0007669"/>
    <property type="project" value="TreeGrafter"/>
</dbReference>
<name>A0A1M5QYX7_9ALTE</name>
<keyword evidence="9" id="KW-1185">Reference proteome</keyword>
<evidence type="ECO:0000313" key="9">
    <source>
        <dbReference type="Proteomes" id="UP000184520"/>
    </source>
</evidence>
<accession>A0A1M5QYX7</accession>
<evidence type="ECO:0000256" key="1">
    <source>
        <dbReference type="ARBA" id="ARBA00001163"/>
    </source>
</evidence>
<dbReference type="EC" id="4.1.1.97" evidence="3"/>
<dbReference type="AlphaFoldDB" id="A0A1M5QYX7"/>
<reference evidence="9" key="1">
    <citation type="submission" date="2016-11" db="EMBL/GenBank/DDBJ databases">
        <authorList>
            <person name="Varghese N."/>
            <person name="Submissions S."/>
        </authorList>
    </citation>
    <scope>NUCLEOTIDE SEQUENCE [LARGE SCALE GENOMIC DNA]</scope>
    <source>
        <strain evidence="9">CGMCC 1.8995</strain>
    </source>
</reference>
<sequence length="177" mass="19572">MTLEQLNSMTAQEAYQWFETTCSASNWCHIMVANRPYDSVEAVKETAQTIWATMDTKDYLEAFDGHPMIGDVNSLRAKYANTQATAASEQQGAQHASEATLQQLHELNHAYKDKHGFIFIICATGLSADTMLQALKARLPNQTQIELQNAAEQQINITLLRIGKGLTPAQHNSGTTS</sequence>
<dbReference type="InterPro" id="IPR018020">
    <property type="entry name" value="OHCU_decarboxylase"/>
</dbReference>
<dbReference type="SUPFAM" id="SSF158694">
    <property type="entry name" value="UraD-Like"/>
    <property type="match status" value="1"/>
</dbReference>
<evidence type="ECO:0000256" key="4">
    <source>
        <dbReference type="ARBA" id="ARBA00022631"/>
    </source>
</evidence>
<dbReference type="PANTHER" id="PTHR43466:SF1">
    <property type="entry name" value="2-OXO-4-HYDROXY-4-CARBOXY-5-UREIDOIMIDAZOLINE DECARBOXYLASE-RELATED"/>
    <property type="match status" value="1"/>
</dbReference>
<comment type="catalytic activity">
    <reaction evidence="1">
        <text>5-hydroxy-2-oxo-4-ureido-2,5-dihydro-1H-imidazole-5-carboxylate + H(+) = (S)-allantoin + CO2</text>
        <dbReference type="Rhea" id="RHEA:26301"/>
        <dbReference type="ChEBI" id="CHEBI:15378"/>
        <dbReference type="ChEBI" id="CHEBI:15678"/>
        <dbReference type="ChEBI" id="CHEBI:16526"/>
        <dbReference type="ChEBI" id="CHEBI:58639"/>
        <dbReference type="EC" id="4.1.1.97"/>
    </reaction>
</comment>
<dbReference type="Proteomes" id="UP000184520">
    <property type="component" value="Unassembled WGS sequence"/>
</dbReference>
<keyword evidence="5" id="KW-0210">Decarboxylase</keyword>
<feature type="domain" description="Oxo-4-hydroxy-4-carboxy-5-ureidoimidazoline decarboxylase" evidence="7">
    <location>
        <begin position="7"/>
        <end position="162"/>
    </location>
</feature>
<dbReference type="RefSeq" id="WP_073324929.1">
    <property type="nucleotide sequence ID" value="NZ_FQWD01000007.1"/>
</dbReference>
<dbReference type="GO" id="GO:0051997">
    <property type="term" value="F:2-oxo-4-hydroxy-4-carboxy-5-ureidoimidazoline decarboxylase activity"/>
    <property type="evidence" value="ECO:0007669"/>
    <property type="project" value="UniProtKB-EC"/>
</dbReference>
<dbReference type="OrthoDB" id="9800909at2"/>
<dbReference type="Pfam" id="PF09349">
    <property type="entry name" value="OHCU_decarbox"/>
    <property type="match status" value="1"/>
</dbReference>
<proteinExistence type="predicted"/>
<organism evidence="8 9">
    <name type="scientific">Marisediminitalea aggregata</name>
    <dbReference type="NCBI Taxonomy" id="634436"/>
    <lineage>
        <taxon>Bacteria</taxon>
        <taxon>Pseudomonadati</taxon>
        <taxon>Pseudomonadota</taxon>
        <taxon>Gammaproteobacteria</taxon>
        <taxon>Alteromonadales</taxon>
        <taxon>Alteromonadaceae</taxon>
        <taxon>Marisediminitalea</taxon>
    </lineage>
</organism>
<dbReference type="InterPro" id="IPR017595">
    <property type="entry name" value="OHCU_decarboxylase-2"/>
</dbReference>
<comment type="pathway">
    <text evidence="2">Purine metabolism; urate degradation; (S)-allantoin from urate: step 3/3.</text>
</comment>
<dbReference type="STRING" id="634436.SAMN05216361_3981"/>
<dbReference type="GO" id="GO:0006144">
    <property type="term" value="P:purine nucleobase metabolic process"/>
    <property type="evidence" value="ECO:0007669"/>
    <property type="project" value="UniProtKB-KW"/>
</dbReference>
<dbReference type="InterPro" id="IPR036778">
    <property type="entry name" value="OHCU_decarboxylase_sf"/>
</dbReference>
<keyword evidence="4" id="KW-0659">Purine metabolism</keyword>
<evidence type="ECO:0000256" key="2">
    <source>
        <dbReference type="ARBA" id="ARBA00004754"/>
    </source>
</evidence>
<dbReference type="PANTHER" id="PTHR43466">
    <property type="entry name" value="2-OXO-4-HYDROXY-4-CARBOXY-5-UREIDOIMIDAZOLINE DECARBOXYLASE-RELATED"/>
    <property type="match status" value="1"/>
</dbReference>
<dbReference type="NCBIfam" id="NF010372">
    <property type="entry name" value="PRK13798.1"/>
    <property type="match status" value="1"/>
</dbReference>
<evidence type="ECO:0000313" key="8">
    <source>
        <dbReference type="EMBL" id="SHH19387.1"/>
    </source>
</evidence>
<keyword evidence="6" id="KW-0456">Lyase</keyword>
<evidence type="ECO:0000259" key="7">
    <source>
        <dbReference type="Pfam" id="PF09349"/>
    </source>
</evidence>
<evidence type="ECO:0000256" key="3">
    <source>
        <dbReference type="ARBA" id="ARBA00012257"/>
    </source>
</evidence>
<gene>
    <name evidence="8" type="ORF">SAMN05216361_3981</name>
</gene>
<evidence type="ECO:0000256" key="6">
    <source>
        <dbReference type="ARBA" id="ARBA00023239"/>
    </source>
</evidence>
<dbReference type="NCBIfam" id="TIGR03180">
    <property type="entry name" value="UraD_2"/>
    <property type="match status" value="1"/>
</dbReference>
<dbReference type="EMBL" id="FQWD01000007">
    <property type="protein sequence ID" value="SHH19387.1"/>
    <property type="molecule type" value="Genomic_DNA"/>
</dbReference>
<evidence type="ECO:0000256" key="5">
    <source>
        <dbReference type="ARBA" id="ARBA00022793"/>
    </source>
</evidence>
<dbReference type="Gene3D" id="1.10.3330.10">
    <property type="entry name" value="Oxo-4-hydroxy-4-carboxy-5-ureidoimidazoline decarboxylase"/>
    <property type="match status" value="1"/>
</dbReference>